<proteinExistence type="predicted"/>
<feature type="transmembrane region" description="Helical" evidence="8">
    <location>
        <begin position="883"/>
        <end position="903"/>
    </location>
</feature>
<keyword evidence="11" id="KW-1185">Reference proteome</keyword>
<feature type="transmembrane region" description="Helical" evidence="8">
    <location>
        <begin position="419"/>
        <end position="435"/>
    </location>
</feature>
<feature type="transmembrane region" description="Helical" evidence="8">
    <location>
        <begin position="1089"/>
        <end position="1115"/>
    </location>
</feature>
<evidence type="ECO:0000256" key="3">
    <source>
        <dbReference type="ARBA" id="ARBA00022741"/>
    </source>
</evidence>
<keyword evidence="6 8" id="KW-0472">Membrane</keyword>
<dbReference type="OrthoDB" id="10255969at2759"/>
<evidence type="ECO:0000256" key="1">
    <source>
        <dbReference type="ARBA" id="ARBA00004141"/>
    </source>
</evidence>
<evidence type="ECO:0000256" key="7">
    <source>
        <dbReference type="SAM" id="MobiDB-lite"/>
    </source>
</evidence>
<dbReference type="Gene3D" id="3.40.50.300">
    <property type="entry name" value="P-loop containing nucleotide triphosphate hydrolases"/>
    <property type="match status" value="3"/>
</dbReference>
<dbReference type="InterPro" id="IPR003593">
    <property type="entry name" value="AAA+_ATPase"/>
</dbReference>
<dbReference type="PANTHER" id="PTHR19229:SF271">
    <property type="entry name" value="ABC TRANSPORTER CED-7"/>
    <property type="match status" value="1"/>
</dbReference>
<feature type="region of interest" description="Disordered" evidence="7">
    <location>
        <begin position="1653"/>
        <end position="1693"/>
    </location>
</feature>
<dbReference type="CDD" id="cd03263">
    <property type="entry name" value="ABC_subfamily_A"/>
    <property type="match status" value="1"/>
</dbReference>
<dbReference type="SUPFAM" id="SSF52540">
    <property type="entry name" value="P-loop containing nucleoside triphosphate hydrolases"/>
    <property type="match status" value="2"/>
</dbReference>
<organism evidence="10 11">
    <name type="scientific">Diploscapter pachys</name>
    <dbReference type="NCBI Taxonomy" id="2018661"/>
    <lineage>
        <taxon>Eukaryota</taxon>
        <taxon>Metazoa</taxon>
        <taxon>Ecdysozoa</taxon>
        <taxon>Nematoda</taxon>
        <taxon>Chromadorea</taxon>
        <taxon>Rhabditida</taxon>
        <taxon>Rhabditina</taxon>
        <taxon>Rhabditomorpha</taxon>
        <taxon>Rhabditoidea</taxon>
        <taxon>Rhabditidae</taxon>
        <taxon>Diploscapter</taxon>
    </lineage>
</organism>
<dbReference type="Pfam" id="PF00005">
    <property type="entry name" value="ABC_tran"/>
    <property type="match status" value="2"/>
</dbReference>
<feature type="domain" description="ABC transporter" evidence="9">
    <location>
        <begin position="1345"/>
        <end position="1547"/>
    </location>
</feature>
<dbReference type="InterPro" id="IPR003439">
    <property type="entry name" value="ABC_transporter-like_ATP-bd"/>
</dbReference>
<feature type="transmembrane region" description="Helical" evidence="8">
    <location>
        <begin position="389"/>
        <end position="413"/>
    </location>
</feature>
<feature type="compositionally biased region" description="Basic and acidic residues" evidence="7">
    <location>
        <begin position="30"/>
        <end position="40"/>
    </location>
</feature>
<dbReference type="Proteomes" id="UP000218231">
    <property type="component" value="Unassembled WGS sequence"/>
</dbReference>
<dbReference type="GO" id="GO:0005524">
    <property type="term" value="F:ATP binding"/>
    <property type="evidence" value="ECO:0007669"/>
    <property type="project" value="UniProtKB-KW"/>
</dbReference>
<feature type="region of interest" description="Disordered" evidence="7">
    <location>
        <begin position="1"/>
        <end position="40"/>
    </location>
</feature>
<evidence type="ECO:0000256" key="5">
    <source>
        <dbReference type="ARBA" id="ARBA00022989"/>
    </source>
</evidence>
<feature type="transmembrane region" description="Helical" evidence="8">
    <location>
        <begin position="307"/>
        <end position="329"/>
    </location>
</feature>
<dbReference type="PANTHER" id="PTHR19229">
    <property type="entry name" value="ATP-BINDING CASSETTE TRANSPORTER SUBFAMILY A ABCA"/>
    <property type="match status" value="1"/>
</dbReference>
<protein>
    <recommendedName>
        <fullName evidence="9">ABC transporter domain-containing protein</fullName>
    </recommendedName>
</protein>
<keyword evidence="2 8" id="KW-0812">Transmembrane</keyword>
<reference evidence="10 11" key="1">
    <citation type="journal article" date="2017" name="Curr. Biol.">
        <title>Genome architecture and evolution of a unichromosomal asexual nematode.</title>
        <authorList>
            <person name="Fradin H."/>
            <person name="Zegar C."/>
            <person name="Gutwein M."/>
            <person name="Lucas J."/>
            <person name="Kovtun M."/>
            <person name="Corcoran D."/>
            <person name="Baugh L.R."/>
            <person name="Kiontke K."/>
            <person name="Gunsalus K."/>
            <person name="Fitch D.H."/>
            <person name="Piano F."/>
        </authorList>
    </citation>
    <scope>NUCLEOTIDE SEQUENCE [LARGE SCALE GENOMIC DNA]</scope>
    <source>
        <strain evidence="10">PF1309</strain>
    </source>
</reference>
<accession>A0A2A2KXI0</accession>
<dbReference type="GO" id="GO:0140359">
    <property type="term" value="F:ABC-type transporter activity"/>
    <property type="evidence" value="ECO:0007669"/>
    <property type="project" value="InterPro"/>
</dbReference>
<evidence type="ECO:0000256" key="6">
    <source>
        <dbReference type="ARBA" id="ARBA00023136"/>
    </source>
</evidence>
<dbReference type="GO" id="GO:0016020">
    <property type="term" value="C:membrane"/>
    <property type="evidence" value="ECO:0007669"/>
    <property type="project" value="UniProtKB-SubCell"/>
</dbReference>
<feature type="region of interest" description="Disordered" evidence="7">
    <location>
        <begin position="538"/>
        <end position="569"/>
    </location>
</feature>
<feature type="transmembrane region" description="Helical" evidence="8">
    <location>
        <begin position="73"/>
        <end position="94"/>
    </location>
</feature>
<gene>
    <name evidence="10" type="ORF">WR25_10459</name>
</gene>
<dbReference type="InterPro" id="IPR017871">
    <property type="entry name" value="ABC_transporter-like_CS"/>
</dbReference>
<feature type="transmembrane region" description="Helical" evidence="8">
    <location>
        <begin position="1260"/>
        <end position="1281"/>
    </location>
</feature>
<dbReference type="EMBL" id="LIAE01007532">
    <property type="protein sequence ID" value="PAV78706.1"/>
    <property type="molecule type" value="Genomic_DNA"/>
</dbReference>
<feature type="domain" description="ABC transporter" evidence="9">
    <location>
        <begin position="573"/>
        <end position="851"/>
    </location>
</feature>
<evidence type="ECO:0000256" key="4">
    <source>
        <dbReference type="ARBA" id="ARBA00022840"/>
    </source>
</evidence>
<dbReference type="STRING" id="2018661.A0A2A2KXI0"/>
<evidence type="ECO:0000313" key="11">
    <source>
        <dbReference type="Proteomes" id="UP000218231"/>
    </source>
</evidence>
<dbReference type="SMART" id="SM00382">
    <property type="entry name" value="AAA"/>
    <property type="match status" value="2"/>
</dbReference>
<feature type="compositionally biased region" description="Low complexity" evidence="7">
    <location>
        <begin position="542"/>
        <end position="559"/>
    </location>
</feature>
<feature type="transmembrane region" description="Helical" evidence="8">
    <location>
        <begin position="1127"/>
        <end position="1148"/>
    </location>
</feature>
<feature type="compositionally biased region" description="Polar residues" evidence="7">
    <location>
        <begin position="1658"/>
        <end position="1682"/>
    </location>
</feature>
<evidence type="ECO:0000313" key="10">
    <source>
        <dbReference type="EMBL" id="PAV78706.1"/>
    </source>
</evidence>
<sequence length="1693" mass="189946">MEKLLVVNIPPSESENNSLTPPSSENSETGSDKPLLKDHGKQDERKIGICRDRCRQFFLLLWKDWVLLRRNKLWTFFEIVVPLLFALPLVLLVVKCQIVQLNPGELFNVINIKGGSEDLEMSEGKLKTVKAKWCNNNNVKLAYFGSQVDDADSIIEELLRRYPLGETGIKITPVKFNDETKMINELKSNLPNDTKGGSIFCSIKDYVFGISLYEFDTSARNLKYRFFVPEDRTDEWKLADENAWEDPFGVTLNRQEIPSQPPYLATAFITFQYSLESIFIKKVTGKEEAGNETLHLRRFPEPPEKQNSLIILIGFMPVLWGMTVFMNLLHPGREIAAEKYTKKPFLSAMGLNAGMFYLSHIVFAFLKVFLVIGICLFPITRAMGSISFTLFFAIVMCYGLGAVVFAALIASMFKTPNSTIKVLIISWIGLVILSIKSPPSHSKWQAYVSSLNINTAFRYAAESIAEFMNRGRVLGWLDIFEDASYIFSCGEAFLMIIFDIFWMLCMTFVFDRVFGQPDFSLRDVFSCYSPANCESDPIDGVSGTPSSINSDSTSLLSDSTETDSGRAQAERNIEVEGLVKIYSETGETAVAGLTLNAVKGEVAVLLGHNGAGKSTTFSAISGIIAPTAGMDPSARKNVQSLLEKEKEKRAILLTTHYMDEAERLGDWVFIMSHGQLVASGTNQYLKKKFGSGYLLTAVLMEEDPTLRAGNISRKWEKEAKKMEANANELVSICIRYCKGAQRGEIHGKQIEIILPEKAQDSFPSLFEHLELIQEISLYGAHKVPNPDRLCVPYSLRIKSFGLSLNTLEQVFIRIGEMVETALIKQNSQSDSNSSSSQLSNDSYAKLIEDQKKIPDKRYGNVLAQFRAIWRKRFLYMRRNWPQLVTQVLAPLAILGFVSFVANIKTASRTDQERTFSLSAFGQTRVPILMQSKSPLAYEYYELMRAAEGNAYVPVYNQSSDSLETIVAHLPKELPAHGIGAAFYPSRGEALFNGRAHHSFPTTIAAWNTARLRSLAGGGSGSIEPQVMVYSNQADSQTAVLPSELINFILAPLLILALSLLTSTFVMFLIEERATKFAHQQSLSGISPLTFWSATFLYDFIFYLIIIVVFLIIFCVTKWMQNVIEYVFVFWLLYFFACMPFIYSVSFLFSSPSKASILIRSFQLFNVSLQANVLLIVWQILAALFALIIFNLLKYLYKESNFLSDAFDTACLFLLPSYAMATALVKLAIHDPLYAEYKDLMAVNPEIAAKFRSSLLAWDNIGKLWVCMLAFGILSSILFMALQFKSIRKQISQIWDIGTTRKGKQSSQVTASVQDIIIDEQALLNKKNTAIDVNSGVHPDTDKYALITDDLVKKYGSFAAVNELSLAVKEGECFGLLGVNGAGKTTAFNMLTGQTFATSGTAKIDKRDVTDHIIMAQMHGYSHYKDKAKVILESVEMVPQADKLVRYYSGGQRRRLSVGAALLAPTKMIILDEPTAGIDPRARREIWELLLEVRKHSQSAIMLTSHSMDECEALCSRIAVLNKGKLIAIGESQTLKSLYGNNYTMTMTVPSGDESMKSEVKKEVEQTFTDSVIKTTEESKTLNLKWLIPKRPNDKWSEKFSQMQQLAQKYDIKDYCLAQSSLEDAFLRLSEPNGNNDPYLVKNDVAKEEIEKKMEANKVSRNNSDDNNSLEFMNKTAPSQKLNNEPPYLPSTKE</sequence>
<dbReference type="PROSITE" id="PS00211">
    <property type="entry name" value="ABC_TRANSPORTER_1"/>
    <property type="match status" value="1"/>
</dbReference>
<evidence type="ECO:0000259" key="9">
    <source>
        <dbReference type="PROSITE" id="PS50893"/>
    </source>
</evidence>
<dbReference type="PROSITE" id="PS50893">
    <property type="entry name" value="ABC_TRANSPORTER_2"/>
    <property type="match status" value="2"/>
</dbReference>
<evidence type="ECO:0000256" key="8">
    <source>
        <dbReference type="SAM" id="Phobius"/>
    </source>
</evidence>
<dbReference type="InterPro" id="IPR026082">
    <property type="entry name" value="ABCA"/>
</dbReference>
<feature type="transmembrane region" description="Helical" evidence="8">
    <location>
        <begin position="492"/>
        <end position="510"/>
    </location>
</feature>
<evidence type="ECO:0000256" key="2">
    <source>
        <dbReference type="ARBA" id="ARBA00022692"/>
    </source>
</evidence>
<keyword evidence="4" id="KW-0067">ATP-binding</keyword>
<dbReference type="GO" id="GO:0005319">
    <property type="term" value="F:lipid transporter activity"/>
    <property type="evidence" value="ECO:0007669"/>
    <property type="project" value="TreeGrafter"/>
</dbReference>
<comment type="caution">
    <text evidence="10">The sequence shown here is derived from an EMBL/GenBank/DDBJ whole genome shotgun (WGS) entry which is preliminary data.</text>
</comment>
<keyword evidence="5 8" id="KW-1133">Transmembrane helix</keyword>
<dbReference type="InterPro" id="IPR027417">
    <property type="entry name" value="P-loop_NTPase"/>
</dbReference>
<name>A0A2A2KXI0_9BILA</name>
<feature type="transmembrane region" description="Helical" evidence="8">
    <location>
        <begin position="1168"/>
        <end position="1196"/>
    </location>
</feature>
<comment type="subcellular location">
    <subcellularLocation>
        <location evidence="1">Membrane</location>
        <topology evidence="1">Multi-pass membrane protein</topology>
    </subcellularLocation>
</comment>
<keyword evidence="3" id="KW-0547">Nucleotide-binding</keyword>
<dbReference type="InterPro" id="IPR013525">
    <property type="entry name" value="ABC2_TM"/>
</dbReference>
<dbReference type="Pfam" id="PF12698">
    <property type="entry name" value="ABC2_membrane_3"/>
    <property type="match status" value="2"/>
</dbReference>
<feature type="transmembrane region" description="Helical" evidence="8">
    <location>
        <begin position="1044"/>
        <end position="1069"/>
    </location>
</feature>
<feature type="transmembrane region" description="Helical" evidence="8">
    <location>
        <begin position="349"/>
        <end position="377"/>
    </location>
</feature>
<dbReference type="GO" id="GO:0016887">
    <property type="term" value="F:ATP hydrolysis activity"/>
    <property type="evidence" value="ECO:0007669"/>
    <property type="project" value="InterPro"/>
</dbReference>
<feature type="compositionally biased region" description="Polar residues" evidence="7">
    <location>
        <begin position="11"/>
        <end position="29"/>
    </location>
</feature>